<reference evidence="2" key="1">
    <citation type="submission" date="2020-10" db="EMBL/GenBank/DDBJ databases">
        <authorList>
            <person name="Kikuchi T."/>
        </authorList>
    </citation>
    <scope>NUCLEOTIDE SEQUENCE</scope>
    <source>
        <strain evidence="2">NKZ352</strain>
    </source>
</reference>
<evidence type="ECO:0000313" key="3">
    <source>
        <dbReference type="Proteomes" id="UP000835052"/>
    </source>
</evidence>
<dbReference type="EMBL" id="CAJGYM010000119">
    <property type="protein sequence ID" value="CAD6198245.1"/>
    <property type="molecule type" value="Genomic_DNA"/>
</dbReference>
<name>A0A8S1HTL2_9PELO</name>
<organism evidence="2 3">
    <name type="scientific">Caenorhabditis auriculariae</name>
    <dbReference type="NCBI Taxonomy" id="2777116"/>
    <lineage>
        <taxon>Eukaryota</taxon>
        <taxon>Metazoa</taxon>
        <taxon>Ecdysozoa</taxon>
        <taxon>Nematoda</taxon>
        <taxon>Chromadorea</taxon>
        <taxon>Rhabditida</taxon>
        <taxon>Rhabditina</taxon>
        <taxon>Rhabditomorpha</taxon>
        <taxon>Rhabditoidea</taxon>
        <taxon>Rhabditidae</taxon>
        <taxon>Peloderinae</taxon>
        <taxon>Caenorhabditis</taxon>
    </lineage>
</organism>
<dbReference type="Proteomes" id="UP000835052">
    <property type="component" value="Unassembled WGS sequence"/>
</dbReference>
<proteinExistence type="predicted"/>
<gene>
    <name evidence="2" type="ORF">CAUJ_LOCUS14151</name>
</gene>
<keyword evidence="3" id="KW-1185">Reference proteome</keyword>
<protein>
    <submittedName>
        <fullName evidence="2">Uncharacterized protein</fullName>
    </submittedName>
</protein>
<feature type="transmembrane region" description="Helical" evidence="1">
    <location>
        <begin position="32"/>
        <end position="52"/>
    </location>
</feature>
<evidence type="ECO:0000256" key="1">
    <source>
        <dbReference type="SAM" id="Phobius"/>
    </source>
</evidence>
<dbReference type="AlphaFoldDB" id="A0A8S1HTL2"/>
<sequence length="84" mass="9739">MTSRNSTIFYFEKPAICGDESCDQACCNQRRIIGLLLILTAFLASCTLYACINNTAIPVRRFVSDWKYRIRKISRRELPQDVFI</sequence>
<comment type="caution">
    <text evidence="2">The sequence shown here is derived from an EMBL/GenBank/DDBJ whole genome shotgun (WGS) entry which is preliminary data.</text>
</comment>
<evidence type="ECO:0000313" key="2">
    <source>
        <dbReference type="EMBL" id="CAD6198245.1"/>
    </source>
</evidence>
<keyword evidence="1" id="KW-1133">Transmembrane helix</keyword>
<keyword evidence="1" id="KW-0812">Transmembrane</keyword>
<accession>A0A8S1HTL2</accession>
<keyword evidence="1" id="KW-0472">Membrane</keyword>